<protein>
    <submittedName>
        <fullName evidence="1">Uncharacterized protein</fullName>
    </submittedName>
</protein>
<organism evidence="1 2">
    <name type="scientific">Gemmatimonas aurantiaca</name>
    <dbReference type="NCBI Taxonomy" id="173480"/>
    <lineage>
        <taxon>Bacteria</taxon>
        <taxon>Pseudomonadati</taxon>
        <taxon>Gemmatimonadota</taxon>
        <taxon>Gemmatimonadia</taxon>
        <taxon>Gemmatimonadales</taxon>
        <taxon>Gemmatimonadaceae</taxon>
        <taxon>Gemmatimonas</taxon>
    </lineage>
</organism>
<dbReference type="AlphaFoldDB" id="A0A3D4V890"/>
<name>A0A3D4V890_9BACT</name>
<accession>A0A3D4V890</accession>
<dbReference type="EMBL" id="DPIY01000006">
    <property type="protein sequence ID" value="HCT57044.1"/>
    <property type="molecule type" value="Genomic_DNA"/>
</dbReference>
<evidence type="ECO:0000313" key="1">
    <source>
        <dbReference type="EMBL" id="HCT57044.1"/>
    </source>
</evidence>
<gene>
    <name evidence="1" type="ORF">DGD08_07490</name>
</gene>
<sequence length="108" mass="12103">MNAGPASATDARLAQWGRTVEDVERGYPLTFDDYLNDLDLRRTLDEVELTSDQIATLTAADTRFRQASYLAGACVWGEENAAAEGWTAEAQWYYWRLPVHPGSAFLDE</sequence>
<comment type="caution">
    <text evidence="1">The sequence shown here is derived from an EMBL/GenBank/DDBJ whole genome shotgun (WGS) entry which is preliminary data.</text>
</comment>
<evidence type="ECO:0000313" key="2">
    <source>
        <dbReference type="Proteomes" id="UP000264071"/>
    </source>
</evidence>
<proteinExistence type="predicted"/>
<reference evidence="1 2" key="1">
    <citation type="journal article" date="2018" name="Nat. Biotechnol.">
        <title>A standardized bacterial taxonomy based on genome phylogeny substantially revises the tree of life.</title>
        <authorList>
            <person name="Parks D.H."/>
            <person name="Chuvochina M."/>
            <person name="Waite D.W."/>
            <person name="Rinke C."/>
            <person name="Skarshewski A."/>
            <person name="Chaumeil P.A."/>
            <person name="Hugenholtz P."/>
        </authorList>
    </citation>
    <scope>NUCLEOTIDE SEQUENCE [LARGE SCALE GENOMIC DNA]</scope>
    <source>
        <strain evidence="1">UBA8844</strain>
    </source>
</reference>
<dbReference type="Proteomes" id="UP000264071">
    <property type="component" value="Unassembled WGS sequence"/>
</dbReference>